<dbReference type="RefSeq" id="XP_010506680.1">
    <property type="nucleotide sequence ID" value="XM_010508378.1"/>
</dbReference>
<reference evidence="2" key="2">
    <citation type="submission" date="2025-08" db="UniProtKB">
        <authorList>
            <consortium name="RefSeq"/>
        </authorList>
    </citation>
    <scope>IDENTIFICATION</scope>
    <source>
        <tissue evidence="2">Leaf</tissue>
    </source>
</reference>
<sequence>MVNTARPGLCVLVRLSIRILFRCNQLWIKTLNEEILEIAIQIKHHFEFSSPFLPSLSFSVLFSSLFTLLKWPALDGESGGTRWPSPPDASGIVSVLNRNVVVSNQVTASRSCKNQGEFSSYSIRNTFSKLVLLSLCVTFESSKRLSCTYIVATKTYNSKFYFDLWLFELFYMVI</sequence>
<dbReference type="Proteomes" id="UP000694864">
    <property type="component" value="Chromosome 4"/>
</dbReference>
<evidence type="ECO:0000313" key="1">
    <source>
        <dbReference type="Proteomes" id="UP000694864"/>
    </source>
</evidence>
<organism evidence="1 2">
    <name type="scientific">Camelina sativa</name>
    <name type="common">False flax</name>
    <name type="synonym">Myagrum sativum</name>
    <dbReference type="NCBI Taxonomy" id="90675"/>
    <lineage>
        <taxon>Eukaryota</taxon>
        <taxon>Viridiplantae</taxon>
        <taxon>Streptophyta</taxon>
        <taxon>Embryophyta</taxon>
        <taxon>Tracheophyta</taxon>
        <taxon>Spermatophyta</taxon>
        <taxon>Magnoliopsida</taxon>
        <taxon>eudicotyledons</taxon>
        <taxon>Gunneridae</taxon>
        <taxon>Pentapetalae</taxon>
        <taxon>rosids</taxon>
        <taxon>malvids</taxon>
        <taxon>Brassicales</taxon>
        <taxon>Brassicaceae</taxon>
        <taxon>Camelineae</taxon>
        <taxon>Camelina</taxon>
    </lineage>
</organism>
<reference evidence="1" key="1">
    <citation type="journal article" date="2014" name="Nat. Commun.">
        <title>The emerging biofuel crop Camelina sativa retains a highly undifferentiated hexaploid genome structure.</title>
        <authorList>
            <person name="Kagale S."/>
            <person name="Koh C."/>
            <person name="Nixon J."/>
            <person name="Bollina V."/>
            <person name="Clarke W.E."/>
            <person name="Tuteja R."/>
            <person name="Spillane C."/>
            <person name="Robinson S.J."/>
            <person name="Links M.G."/>
            <person name="Clarke C."/>
            <person name="Higgins E.E."/>
            <person name="Huebert T."/>
            <person name="Sharpe A.G."/>
            <person name="Parkin I.A."/>
        </authorList>
    </citation>
    <scope>NUCLEOTIDE SEQUENCE [LARGE SCALE GENOMIC DNA]</scope>
    <source>
        <strain evidence="1">cv. DH55</strain>
    </source>
</reference>
<keyword evidence="1" id="KW-1185">Reference proteome</keyword>
<name>A0ABM0YW01_CAMSA</name>
<accession>A0ABM0YW01</accession>
<evidence type="ECO:0000313" key="2">
    <source>
        <dbReference type="RefSeq" id="XP_010506680.1"/>
    </source>
</evidence>
<protein>
    <submittedName>
        <fullName evidence="2">Uncharacterized protein LOC104783249 isoform X1</fullName>
    </submittedName>
</protein>
<proteinExistence type="predicted"/>
<gene>
    <name evidence="2" type="primary">LOC104783249</name>
</gene>
<dbReference type="GeneID" id="104783249"/>